<sequence length="415" mass="46095">MPKTKTRHQQQLFNNSMANTVPIVIASLVGAPLALYTLFLGLSAVPYFQRNFIYAHKVHTLWWGNINKPEQWGFAKNQVTPFHLTTADNETLYAWHILPLPVYSQHEAKLSSQPSGFSKDITTTENFRLLRDDPNAKLVISFHGNAAQLTQGHRPAHYHSLTSLHSPYHLLTLDYRGFGLSTGSPTEQGLILDAEAAVHWAVHTAGVPASRIVLVGHSLGTAVAAAATERFTAPRARAPGHGWDFAGVVLVAGFSSLPDMLSGYSIAGWVPVLRPLTWWPWLLKKVMARVVDQWQSAERWRGIVSAVKARGGRLRLSLVHARNDWDIPCHEDDKLFRAAVEGLVGEGVGGEEFEVQKKRRKEVRGKHSFVATWREGDIEIRQELFPHGGHNAVLIYAPVVLAVMRSFGLDDEGLS</sequence>
<keyword evidence="1" id="KW-0812">Transmembrane</keyword>
<gene>
    <name evidence="3" type="ORF">C8A00DRAFT_14614</name>
</gene>
<evidence type="ECO:0000313" key="4">
    <source>
        <dbReference type="Proteomes" id="UP001302745"/>
    </source>
</evidence>
<evidence type="ECO:0000259" key="2">
    <source>
        <dbReference type="Pfam" id="PF12697"/>
    </source>
</evidence>
<reference evidence="3" key="2">
    <citation type="submission" date="2023-05" db="EMBL/GenBank/DDBJ databases">
        <authorList>
            <consortium name="Lawrence Berkeley National Laboratory"/>
            <person name="Steindorff A."/>
            <person name="Hensen N."/>
            <person name="Bonometti L."/>
            <person name="Westerberg I."/>
            <person name="Brannstrom I.O."/>
            <person name="Guillou S."/>
            <person name="Cros-Aarteil S."/>
            <person name="Calhoun S."/>
            <person name="Haridas S."/>
            <person name="Kuo A."/>
            <person name="Mondo S."/>
            <person name="Pangilinan J."/>
            <person name="Riley R."/>
            <person name="Labutti K."/>
            <person name="Andreopoulos B."/>
            <person name="Lipzen A."/>
            <person name="Chen C."/>
            <person name="Yanf M."/>
            <person name="Daum C."/>
            <person name="Ng V."/>
            <person name="Clum A."/>
            <person name="Ohm R."/>
            <person name="Martin F."/>
            <person name="Silar P."/>
            <person name="Natvig D."/>
            <person name="Lalanne C."/>
            <person name="Gautier V."/>
            <person name="Ament-Velasquez S.L."/>
            <person name="Kruys A."/>
            <person name="Hutchinson M.I."/>
            <person name="Powell A.J."/>
            <person name="Barry K."/>
            <person name="Miller A.N."/>
            <person name="Grigoriev I.V."/>
            <person name="Debuchy R."/>
            <person name="Gladieux P."/>
            <person name="Thoren M.H."/>
            <person name="Johannesson H."/>
        </authorList>
    </citation>
    <scope>NUCLEOTIDE SEQUENCE</scope>
    <source>
        <strain evidence="3">CBS 538.74</strain>
    </source>
</reference>
<name>A0AAN6VPX0_9PEZI</name>
<comment type="caution">
    <text evidence="3">The sequence shown here is derived from an EMBL/GenBank/DDBJ whole genome shotgun (WGS) entry which is preliminary data.</text>
</comment>
<dbReference type="AlphaFoldDB" id="A0AAN6VPX0"/>
<feature type="domain" description="AB hydrolase-1" evidence="2">
    <location>
        <begin position="152"/>
        <end position="393"/>
    </location>
</feature>
<dbReference type="SUPFAM" id="SSF53474">
    <property type="entry name" value="alpha/beta-Hydrolases"/>
    <property type="match status" value="1"/>
</dbReference>
<dbReference type="PANTHER" id="PTHR12277">
    <property type="entry name" value="ALPHA/BETA HYDROLASE DOMAIN-CONTAINING PROTEIN"/>
    <property type="match status" value="1"/>
</dbReference>
<evidence type="ECO:0000256" key="1">
    <source>
        <dbReference type="SAM" id="Phobius"/>
    </source>
</evidence>
<dbReference type="PANTHER" id="PTHR12277:SF81">
    <property type="entry name" value="PROTEIN ABHD13"/>
    <property type="match status" value="1"/>
</dbReference>
<reference evidence="3" key="1">
    <citation type="journal article" date="2023" name="Mol. Phylogenet. Evol.">
        <title>Genome-scale phylogeny and comparative genomics of the fungal order Sordariales.</title>
        <authorList>
            <person name="Hensen N."/>
            <person name="Bonometti L."/>
            <person name="Westerberg I."/>
            <person name="Brannstrom I.O."/>
            <person name="Guillou S."/>
            <person name="Cros-Aarteil S."/>
            <person name="Calhoun S."/>
            <person name="Haridas S."/>
            <person name="Kuo A."/>
            <person name="Mondo S."/>
            <person name="Pangilinan J."/>
            <person name="Riley R."/>
            <person name="LaButti K."/>
            <person name="Andreopoulos B."/>
            <person name="Lipzen A."/>
            <person name="Chen C."/>
            <person name="Yan M."/>
            <person name="Daum C."/>
            <person name="Ng V."/>
            <person name="Clum A."/>
            <person name="Steindorff A."/>
            <person name="Ohm R.A."/>
            <person name="Martin F."/>
            <person name="Silar P."/>
            <person name="Natvig D.O."/>
            <person name="Lalanne C."/>
            <person name="Gautier V."/>
            <person name="Ament-Velasquez S.L."/>
            <person name="Kruys A."/>
            <person name="Hutchinson M.I."/>
            <person name="Powell A.J."/>
            <person name="Barry K."/>
            <person name="Miller A.N."/>
            <person name="Grigoriev I.V."/>
            <person name="Debuchy R."/>
            <person name="Gladieux P."/>
            <person name="Hiltunen Thoren M."/>
            <person name="Johannesson H."/>
        </authorList>
    </citation>
    <scope>NUCLEOTIDE SEQUENCE</scope>
    <source>
        <strain evidence="3">CBS 538.74</strain>
    </source>
</reference>
<dbReference type="InterPro" id="IPR029058">
    <property type="entry name" value="AB_hydrolase_fold"/>
</dbReference>
<dbReference type="InterPro" id="IPR000073">
    <property type="entry name" value="AB_hydrolase_1"/>
</dbReference>
<keyword evidence="1" id="KW-1133">Transmembrane helix</keyword>
<dbReference type="Proteomes" id="UP001302745">
    <property type="component" value="Unassembled WGS sequence"/>
</dbReference>
<keyword evidence="4" id="KW-1185">Reference proteome</keyword>
<keyword evidence="1" id="KW-0472">Membrane</keyword>
<dbReference type="Gene3D" id="3.40.50.1820">
    <property type="entry name" value="alpha/beta hydrolase"/>
    <property type="match status" value="1"/>
</dbReference>
<organism evidence="3 4">
    <name type="scientific">Chaetomidium leptoderma</name>
    <dbReference type="NCBI Taxonomy" id="669021"/>
    <lineage>
        <taxon>Eukaryota</taxon>
        <taxon>Fungi</taxon>
        <taxon>Dikarya</taxon>
        <taxon>Ascomycota</taxon>
        <taxon>Pezizomycotina</taxon>
        <taxon>Sordariomycetes</taxon>
        <taxon>Sordariomycetidae</taxon>
        <taxon>Sordariales</taxon>
        <taxon>Chaetomiaceae</taxon>
        <taxon>Chaetomidium</taxon>
    </lineage>
</organism>
<accession>A0AAN6VPX0</accession>
<keyword evidence="3" id="KW-0378">Hydrolase</keyword>
<dbReference type="Pfam" id="PF12697">
    <property type="entry name" value="Abhydrolase_6"/>
    <property type="match status" value="1"/>
</dbReference>
<feature type="transmembrane region" description="Helical" evidence="1">
    <location>
        <begin position="21"/>
        <end position="48"/>
    </location>
</feature>
<proteinExistence type="predicted"/>
<evidence type="ECO:0000313" key="3">
    <source>
        <dbReference type="EMBL" id="KAK4154245.1"/>
    </source>
</evidence>
<protein>
    <submittedName>
        <fullName evidence="3">Alpha/Beta hydrolase protein</fullName>
    </submittedName>
</protein>
<dbReference type="EMBL" id="MU856917">
    <property type="protein sequence ID" value="KAK4154245.1"/>
    <property type="molecule type" value="Genomic_DNA"/>
</dbReference>
<dbReference type="GO" id="GO:0016787">
    <property type="term" value="F:hydrolase activity"/>
    <property type="evidence" value="ECO:0007669"/>
    <property type="project" value="UniProtKB-KW"/>
</dbReference>